<dbReference type="PROSITE" id="PS50930">
    <property type="entry name" value="HTH_LYTTR"/>
    <property type="match status" value="1"/>
</dbReference>
<dbReference type="RefSeq" id="WP_129601329.1">
    <property type="nucleotide sequence ID" value="NZ_SBLB01000002.1"/>
</dbReference>
<sequence>MALHTIAIDDEPLGLNILADDLRKIPTLDLVGTFTNPIKAVDLIQQGLVDLLFLDIQMPTLLGTQFLRTLSNPPLVIFTTAYEQYALEGYELDVVDYLMKPIRFERLFKACNKAVDTFLQRRKADTIPADTYFFIYSEYKEIKVYHHDILYIEGLKDYVKLFLASQPNRPILTRLNMKAIESRLDPTQFCRVHQSYIVPLTRISSFHKSKLVLNSSATGKPSGTLEIPIGSRYADDFLARYRGE</sequence>
<dbReference type="SMART" id="SM00448">
    <property type="entry name" value="REC"/>
    <property type="match status" value="1"/>
</dbReference>
<evidence type="ECO:0000313" key="5">
    <source>
        <dbReference type="Proteomes" id="UP000290407"/>
    </source>
</evidence>
<keyword evidence="1" id="KW-0597">Phosphoprotein</keyword>
<evidence type="ECO:0000313" key="4">
    <source>
        <dbReference type="EMBL" id="RYC70101.1"/>
    </source>
</evidence>
<dbReference type="InterPro" id="IPR007492">
    <property type="entry name" value="LytTR_DNA-bd_dom"/>
</dbReference>
<dbReference type="Gene3D" id="2.40.50.1020">
    <property type="entry name" value="LytTr DNA-binding domain"/>
    <property type="match status" value="1"/>
</dbReference>
<name>A0A4Q2UQM2_9BACT</name>
<dbReference type="Gene3D" id="3.40.50.2300">
    <property type="match status" value="1"/>
</dbReference>
<dbReference type="EMBL" id="SBLB01000002">
    <property type="protein sequence ID" value="RYC70101.1"/>
    <property type="molecule type" value="Genomic_DNA"/>
</dbReference>
<dbReference type="GO" id="GO:0000156">
    <property type="term" value="F:phosphorelay response regulator activity"/>
    <property type="evidence" value="ECO:0007669"/>
    <property type="project" value="InterPro"/>
</dbReference>
<dbReference type="GO" id="GO:0003677">
    <property type="term" value="F:DNA binding"/>
    <property type="evidence" value="ECO:0007669"/>
    <property type="project" value="InterPro"/>
</dbReference>
<organism evidence="4 5">
    <name type="scientific">Spirosoma sordidisoli</name>
    <dbReference type="NCBI Taxonomy" id="2502893"/>
    <lineage>
        <taxon>Bacteria</taxon>
        <taxon>Pseudomonadati</taxon>
        <taxon>Bacteroidota</taxon>
        <taxon>Cytophagia</taxon>
        <taxon>Cytophagales</taxon>
        <taxon>Cytophagaceae</taxon>
        <taxon>Spirosoma</taxon>
    </lineage>
</organism>
<dbReference type="PANTHER" id="PTHR37299">
    <property type="entry name" value="TRANSCRIPTIONAL REGULATOR-RELATED"/>
    <property type="match status" value="1"/>
</dbReference>
<evidence type="ECO:0000259" key="2">
    <source>
        <dbReference type="PROSITE" id="PS50110"/>
    </source>
</evidence>
<dbReference type="InterPro" id="IPR011006">
    <property type="entry name" value="CheY-like_superfamily"/>
</dbReference>
<proteinExistence type="predicted"/>
<dbReference type="Proteomes" id="UP000290407">
    <property type="component" value="Unassembled WGS sequence"/>
</dbReference>
<reference evidence="4 5" key="1">
    <citation type="submission" date="2019-01" db="EMBL/GenBank/DDBJ databases">
        <title>Spirosoma flava sp. nov., a propanil-degrading bacterium isolated from herbicide-contaminated soil.</title>
        <authorList>
            <person name="Zhang L."/>
            <person name="Jiang J.-D."/>
        </authorList>
    </citation>
    <scope>NUCLEOTIDE SEQUENCE [LARGE SCALE GENOMIC DNA]</scope>
    <source>
        <strain evidence="4 5">TY50</strain>
    </source>
</reference>
<evidence type="ECO:0000256" key="1">
    <source>
        <dbReference type="PROSITE-ProRule" id="PRU00169"/>
    </source>
</evidence>
<feature type="modified residue" description="4-aspartylphosphate" evidence="1">
    <location>
        <position position="55"/>
    </location>
</feature>
<dbReference type="PROSITE" id="PS50110">
    <property type="entry name" value="RESPONSE_REGULATORY"/>
    <property type="match status" value="1"/>
</dbReference>
<protein>
    <submittedName>
        <fullName evidence="4">Response regulator transcription factor</fullName>
    </submittedName>
</protein>
<dbReference type="Pfam" id="PF00072">
    <property type="entry name" value="Response_reg"/>
    <property type="match status" value="1"/>
</dbReference>
<dbReference type="InterPro" id="IPR001789">
    <property type="entry name" value="Sig_transdc_resp-reg_receiver"/>
</dbReference>
<comment type="caution">
    <text evidence="4">The sequence shown here is derived from an EMBL/GenBank/DDBJ whole genome shotgun (WGS) entry which is preliminary data.</text>
</comment>
<dbReference type="AlphaFoldDB" id="A0A4Q2UQM2"/>
<dbReference type="InterPro" id="IPR046947">
    <property type="entry name" value="LytR-like"/>
</dbReference>
<dbReference type="SUPFAM" id="SSF52172">
    <property type="entry name" value="CheY-like"/>
    <property type="match status" value="1"/>
</dbReference>
<gene>
    <name evidence="4" type="ORF">EQG79_09525</name>
</gene>
<feature type="domain" description="Response regulatory" evidence="2">
    <location>
        <begin position="4"/>
        <end position="115"/>
    </location>
</feature>
<dbReference type="PANTHER" id="PTHR37299:SF1">
    <property type="entry name" value="STAGE 0 SPORULATION PROTEIN A HOMOLOG"/>
    <property type="match status" value="1"/>
</dbReference>
<dbReference type="SMART" id="SM00850">
    <property type="entry name" value="LytTR"/>
    <property type="match status" value="1"/>
</dbReference>
<dbReference type="Pfam" id="PF04397">
    <property type="entry name" value="LytTR"/>
    <property type="match status" value="1"/>
</dbReference>
<accession>A0A4Q2UQM2</accession>
<keyword evidence="5" id="KW-1185">Reference proteome</keyword>
<evidence type="ECO:0000259" key="3">
    <source>
        <dbReference type="PROSITE" id="PS50930"/>
    </source>
</evidence>
<feature type="domain" description="HTH LytTR-type" evidence="3">
    <location>
        <begin position="147"/>
        <end position="205"/>
    </location>
</feature>